<evidence type="ECO:0000256" key="1">
    <source>
        <dbReference type="SAM" id="Phobius"/>
    </source>
</evidence>
<keyword evidence="1" id="KW-0472">Membrane</keyword>
<feature type="transmembrane region" description="Helical" evidence="1">
    <location>
        <begin position="203"/>
        <end position="229"/>
    </location>
</feature>
<dbReference type="OrthoDB" id="2717873at2"/>
<dbReference type="AlphaFoldDB" id="A0A371NP51"/>
<protein>
    <submittedName>
        <fullName evidence="2">Uncharacterized protein</fullName>
    </submittedName>
</protein>
<proteinExistence type="predicted"/>
<evidence type="ECO:0000313" key="3">
    <source>
        <dbReference type="Proteomes" id="UP000262172"/>
    </source>
</evidence>
<accession>A0A371NP51</accession>
<keyword evidence="3" id="KW-1185">Reference proteome</keyword>
<organism evidence="2 3">
    <name type="scientific">Microbacterium bovistercoris</name>
    <dbReference type="NCBI Taxonomy" id="2293570"/>
    <lineage>
        <taxon>Bacteria</taxon>
        <taxon>Bacillati</taxon>
        <taxon>Actinomycetota</taxon>
        <taxon>Actinomycetes</taxon>
        <taxon>Micrococcales</taxon>
        <taxon>Microbacteriaceae</taxon>
        <taxon>Microbacterium</taxon>
    </lineage>
</organism>
<dbReference type="RefSeq" id="WP_116243458.1">
    <property type="nucleotide sequence ID" value="NZ_QUAB01000048.1"/>
</dbReference>
<feature type="transmembrane region" description="Helical" evidence="1">
    <location>
        <begin position="249"/>
        <end position="272"/>
    </location>
</feature>
<evidence type="ECO:0000313" key="2">
    <source>
        <dbReference type="EMBL" id="REJ03938.1"/>
    </source>
</evidence>
<keyword evidence="1" id="KW-1133">Transmembrane helix</keyword>
<comment type="caution">
    <text evidence="2">The sequence shown here is derived from an EMBL/GenBank/DDBJ whole genome shotgun (WGS) entry which is preliminary data.</text>
</comment>
<feature type="transmembrane region" description="Helical" evidence="1">
    <location>
        <begin position="173"/>
        <end position="191"/>
    </location>
</feature>
<name>A0A371NP51_9MICO</name>
<feature type="transmembrane region" description="Helical" evidence="1">
    <location>
        <begin position="136"/>
        <end position="153"/>
    </location>
</feature>
<feature type="transmembrane region" description="Helical" evidence="1">
    <location>
        <begin position="292"/>
        <end position="311"/>
    </location>
</feature>
<feature type="transmembrane region" description="Helical" evidence="1">
    <location>
        <begin position="81"/>
        <end position="101"/>
    </location>
</feature>
<keyword evidence="1" id="KW-0812">Transmembrane</keyword>
<feature type="transmembrane region" description="Helical" evidence="1">
    <location>
        <begin position="53"/>
        <end position="74"/>
    </location>
</feature>
<dbReference type="EMBL" id="QUAB01000048">
    <property type="protein sequence ID" value="REJ03938.1"/>
    <property type="molecule type" value="Genomic_DNA"/>
</dbReference>
<feature type="transmembrane region" description="Helical" evidence="1">
    <location>
        <begin position="331"/>
        <end position="354"/>
    </location>
</feature>
<sequence>MDIRTRTTLPLLAALCAAAIAALSLLRLAAPEFAAWYSGLSPSLLDRVVDPFFAALVGLLVGTVGVVVSLALFARARGREIPGAMEVAAVVVTAAALVLAPGNAIPVAGYAFALTAMGLVIVGTALLAIRRPFAGIPVAALLVAIGGYATIRLGGEPLLPDVLASLIVEAPRIAVTGAYLVLAAGIVLSAIGDGTGRGGVARWVLAHRVAITVIAASCAAPYAFVRATWLTPWPLFGPGAEVLAESSDVMVIGLSLGFGMLMAGLLTLGLVLPFGERFPRWFAGIGGRTVPVGLPVISAMIVAVLFVAGGAEFLTSVLEGRFAPVGAGAQIEFLIVFPFWLWGPALGLAAWGYAMHRAEESTVEPEAAGRREADAALRSRLLHELELHESREA</sequence>
<gene>
    <name evidence="2" type="ORF">DY023_16615</name>
</gene>
<dbReference type="Proteomes" id="UP000262172">
    <property type="component" value="Unassembled WGS sequence"/>
</dbReference>
<reference evidence="2 3" key="1">
    <citation type="submission" date="2018-08" db="EMBL/GenBank/DDBJ databases">
        <title>Isolation, diversity and antifungal activity of Actinobacteria from cow dung.</title>
        <authorList>
            <person name="Ling L."/>
        </authorList>
    </citation>
    <scope>NUCLEOTIDE SEQUENCE [LARGE SCALE GENOMIC DNA]</scope>
    <source>
        <strain evidence="2 3">NEAU-LLE</strain>
    </source>
</reference>
<feature type="transmembrane region" description="Helical" evidence="1">
    <location>
        <begin position="107"/>
        <end position="129"/>
    </location>
</feature>